<evidence type="ECO:0000256" key="6">
    <source>
        <dbReference type="ARBA" id="ARBA00023004"/>
    </source>
</evidence>
<dbReference type="PANTHER" id="PTHR36964:SF1">
    <property type="entry name" value="PROTEIN-METHIONINE-SULFOXIDE REDUCTASE HEME-BINDING SUBUNIT MSRQ"/>
    <property type="match status" value="1"/>
</dbReference>
<dbReference type="Pfam" id="PF01794">
    <property type="entry name" value="Ferric_reduct"/>
    <property type="match status" value="1"/>
</dbReference>
<dbReference type="GO" id="GO:0020037">
    <property type="term" value="F:heme binding"/>
    <property type="evidence" value="ECO:0007669"/>
    <property type="project" value="UniProtKB-UniRule"/>
</dbReference>
<evidence type="ECO:0000256" key="2">
    <source>
        <dbReference type="ARBA" id="ARBA00022448"/>
    </source>
</evidence>
<dbReference type="GO" id="GO:0005886">
    <property type="term" value="C:plasma membrane"/>
    <property type="evidence" value="ECO:0007669"/>
    <property type="project" value="UniProtKB-SubCell"/>
</dbReference>
<keyword evidence="5 8" id="KW-1133">Transmembrane helix</keyword>
<keyword evidence="3 8" id="KW-0349">Heme</keyword>
<keyword evidence="8" id="KW-1003">Cell membrane</keyword>
<feature type="transmembrane region" description="Helical" evidence="8">
    <location>
        <begin position="109"/>
        <end position="127"/>
    </location>
</feature>
<comment type="caution">
    <text evidence="10">The sequence shown here is derived from an EMBL/GenBank/DDBJ whole genome shotgun (WGS) entry which is preliminary data.</text>
</comment>
<feature type="transmembrane region" description="Helical" evidence="8">
    <location>
        <begin position="170"/>
        <end position="189"/>
    </location>
</feature>
<protein>
    <recommendedName>
        <fullName evidence="8">Protein-methionine-sulfoxide reductase heme-binding subunit MsrQ</fullName>
    </recommendedName>
    <alternativeName>
        <fullName evidence="8">Flavocytochrome MsrQ</fullName>
    </alternativeName>
</protein>
<dbReference type="Proteomes" id="UP000321110">
    <property type="component" value="Unassembled WGS sequence"/>
</dbReference>
<dbReference type="GO" id="GO:0010181">
    <property type="term" value="F:FMN binding"/>
    <property type="evidence" value="ECO:0007669"/>
    <property type="project" value="UniProtKB-UniRule"/>
</dbReference>
<gene>
    <name evidence="8 10" type="primary">msrQ</name>
    <name evidence="10" type="ORF">E6Q69_12700</name>
</gene>
<evidence type="ECO:0000259" key="9">
    <source>
        <dbReference type="Pfam" id="PF01794"/>
    </source>
</evidence>
<dbReference type="HAMAP" id="MF_01207">
    <property type="entry name" value="MsrQ"/>
    <property type="match status" value="1"/>
</dbReference>
<dbReference type="EMBL" id="SSFO01000210">
    <property type="protein sequence ID" value="TXI30967.1"/>
    <property type="molecule type" value="Genomic_DNA"/>
</dbReference>
<keyword evidence="6 8" id="KW-0408">Iron</keyword>
<dbReference type="GO" id="GO:0009055">
    <property type="term" value="F:electron transfer activity"/>
    <property type="evidence" value="ECO:0007669"/>
    <property type="project" value="UniProtKB-UniRule"/>
</dbReference>
<feature type="domain" description="Ferric oxidoreductase" evidence="9">
    <location>
        <begin position="43"/>
        <end position="155"/>
    </location>
</feature>
<dbReference type="InterPro" id="IPR013130">
    <property type="entry name" value="Fe3_Rdtase_TM_dom"/>
</dbReference>
<keyword evidence="7 8" id="KW-0472">Membrane</keyword>
<evidence type="ECO:0000313" key="10">
    <source>
        <dbReference type="EMBL" id="TXI30967.1"/>
    </source>
</evidence>
<keyword evidence="8" id="KW-0285">Flavoprotein</keyword>
<feature type="transmembrane region" description="Helical" evidence="8">
    <location>
        <begin position="43"/>
        <end position="63"/>
    </location>
</feature>
<keyword evidence="8" id="KW-0288">FMN</keyword>
<dbReference type="GO" id="GO:0016679">
    <property type="term" value="F:oxidoreductase activity, acting on diphenols and related substances as donors"/>
    <property type="evidence" value="ECO:0007669"/>
    <property type="project" value="TreeGrafter"/>
</dbReference>
<dbReference type="GO" id="GO:0030091">
    <property type="term" value="P:protein repair"/>
    <property type="evidence" value="ECO:0007669"/>
    <property type="project" value="UniProtKB-UniRule"/>
</dbReference>
<comment type="cofactor">
    <cofactor evidence="8">
        <name>heme b</name>
        <dbReference type="ChEBI" id="CHEBI:60344"/>
    </cofactor>
    <text evidence="8">Binds 1 heme b (iron(II)-protoporphyrin IX) group per subunit.</text>
</comment>
<reference evidence="10 11" key="1">
    <citation type="submission" date="2018-09" db="EMBL/GenBank/DDBJ databases">
        <title>Metagenome Assembled Genomes from an Advanced Water Purification Facility.</title>
        <authorList>
            <person name="Stamps B.W."/>
            <person name="Spear J.R."/>
        </authorList>
    </citation>
    <scope>NUCLEOTIDE SEQUENCE [LARGE SCALE GENOMIC DNA]</scope>
    <source>
        <strain evidence="10">Bin_52_1</strain>
    </source>
</reference>
<comment type="subunit">
    <text evidence="8">Heterodimer of a catalytic subunit (MsrP) and a heme-binding subunit (MsrQ).</text>
</comment>
<comment type="cofactor">
    <cofactor evidence="8">
        <name>FMN</name>
        <dbReference type="ChEBI" id="CHEBI:58210"/>
    </cofactor>
    <text evidence="8">Binds 1 FMN per subunit.</text>
</comment>
<evidence type="ECO:0000256" key="3">
    <source>
        <dbReference type="ARBA" id="ARBA00022617"/>
    </source>
</evidence>
<feature type="transmembrane region" description="Helical" evidence="8">
    <location>
        <begin position="5"/>
        <end position="23"/>
    </location>
</feature>
<comment type="function">
    <text evidence="8">Part of the MsrPQ system that repairs oxidized periplasmic proteins containing methionine sulfoxide residues (Met-O), using respiratory chain electrons. Thus protects these proteins from oxidative-stress damage caused by reactive species of oxygen and chlorine generated by the host defense mechanisms. MsrPQ is essential for the maintenance of envelope integrity under bleach stress, rescuing a wide series of structurally unrelated periplasmic proteins from methionine oxidation. MsrQ provides electrons for reduction to the reductase catalytic subunit MsrP, using the quinone pool of the respiratory chain.</text>
</comment>
<evidence type="ECO:0000313" key="11">
    <source>
        <dbReference type="Proteomes" id="UP000321110"/>
    </source>
</evidence>
<accession>A0A5C7VZI3</accession>
<evidence type="ECO:0000256" key="5">
    <source>
        <dbReference type="ARBA" id="ARBA00022989"/>
    </source>
</evidence>
<feature type="transmembrane region" description="Helical" evidence="8">
    <location>
        <begin position="75"/>
        <end position="97"/>
    </location>
</feature>
<proteinExistence type="inferred from homology"/>
<comment type="subcellular location">
    <subcellularLocation>
        <location evidence="8">Cell membrane</location>
        <topology evidence="8">Multi-pass membrane protein</topology>
    </subcellularLocation>
    <subcellularLocation>
        <location evidence="1">Membrane</location>
        <topology evidence="1">Multi-pass membrane protein</topology>
    </subcellularLocation>
</comment>
<dbReference type="PANTHER" id="PTHR36964">
    <property type="entry name" value="PROTEIN-METHIONINE-SULFOXIDE REDUCTASE HEME-BINDING SUBUNIT MSRQ"/>
    <property type="match status" value="1"/>
</dbReference>
<keyword evidence="4 8" id="KW-0812">Transmembrane</keyword>
<name>A0A5C7VZI3_AQUAC</name>
<dbReference type="InterPro" id="IPR022837">
    <property type="entry name" value="MsrQ-like"/>
</dbReference>
<evidence type="ECO:0000256" key="7">
    <source>
        <dbReference type="ARBA" id="ARBA00023136"/>
    </source>
</evidence>
<organism evidence="10 11">
    <name type="scientific">Aquipseudomonas alcaligenes</name>
    <name type="common">Pseudomonas alcaligenes</name>
    <dbReference type="NCBI Taxonomy" id="43263"/>
    <lineage>
        <taxon>Bacteria</taxon>
        <taxon>Pseudomonadati</taxon>
        <taxon>Pseudomonadota</taxon>
        <taxon>Gammaproteobacteria</taxon>
        <taxon>Pseudomonadales</taxon>
        <taxon>Pseudomonadaceae</taxon>
        <taxon>Aquipseudomonas</taxon>
    </lineage>
</organism>
<evidence type="ECO:0000256" key="8">
    <source>
        <dbReference type="HAMAP-Rule" id="MF_01207"/>
    </source>
</evidence>
<evidence type="ECO:0000256" key="1">
    <source>
        <dbReference type="ARBA" id="ARBA00004141"/>
    </source>
</evidence>
<sequence>MRYPLWRGLVFVAALLFPLFWLYEGLQHMTGPDPGKVLVDNLGQGALILLLITLCMTPLRRLTGWGGWLAVRRQLGLWCFTYALLHFCGYLLFILGLRFDRLWVDVSERPYIIVGVLSFVALLALALTSNRYSQRRLGVRWRQLHRVVYFILVLALLHMLWVVRSDIGEWLLYAVAGALLLLSRVPRVAEGLSAVRAR</sequence>
<comment type="similarity">
    <text evidence="8">Belongs to the MsrQ family.</text>
</comment>
<keyword evidence="8" id="KW-0249">Electron transport</keyword>
<dbReference type="GO" id="GO:0046872">
    <property type="term" value="F:metal ion binding"/>
    <property type="evidence" value="ECO:0007669"/>
    <property type="project" value="UniProtKB-KW"/>
</dbReference>
<keyword evidence="2 8" id="KW-0813">Transport</keyword>
<evidence type="ECO:0000256" key="4">
    <source>
        <dbReference type="ARBA" id="ARBA00022692"/>
    </source>
</evidence>
<dbReference type="NCBIfam" id="NF003831">
    <property type="entry name" value="PRK05419.1-2"/>
    <property type="match status" value="1"/>
</dbReference>
<keyword evidence="8" id="KW-0479">Metal-binding</keyword>
<feature type="transmembrane region" description="Helical" evidence="8">
    <location>
        <begin position="147"/>
        <end position="164"/>
    </location>
</feature>
<dbReference type="AlphaFoldDB" id="A0A5C7VZI3"/>